<proteinExistence type="inferred from homology"/>
<protein>
    <submittedName>
        <fullName evidence="7">2-(Hydroxymethyl)glutarate dehydrogenase</fullName>
        <ecNumber evidence="7">1.1.1.291</ecNumber>
    </submittedName>
</protein>
<gene>
    <name evidence="7" type="ORF">CLMAG_39470</name>
</gene>
<dbReference type="PATRIC" id="fig|1121326.3.peg.3994"/>
<dbReference type="Gene3D" id="1.10.1040.10">
    <property type="entry name" value="N-(1-d-carboxylethyl)-l-norvaline Dehydrogenase, domain 2"/>
    <property type="match status" value="1"/>
</dbReference>
<keyword evidence="3" id="KW-0520">NAD</keyword>
<reference evidence="7 8" key="1">
    <citation type="submission" date="2016-04" db="EMBL/GenBank/DDBJ databases">
        <title>Genome sequence of Clostridium magnum DSM 2767.</title>
        <authorList>
            <person name="Poehlein A."/>
            <person name="Uhlig R."/>
            <person name="Fischer R."/>
            <person name="Bahl H."/>
            <person name="Daniel R."/>
        </authorList>
    </citation>
    <scope>NUCLEOTIDE SEQUENCE [LARGE SCALE GENOMIC DNA]</scope>
    <source>
        <strain evidence="7 8">DSM 2767</strain>
    </source>
</reference>
<evidence type="ECO:0000256" key="3">
    <source>
        <dbReference type="ARBA" id="ARBA00023027"/>
    </source>
</evidence>
<dbReference type="InterPro" id="IPR029154">
    <property type="entry name" value="HIBADH-like_NADP-bd"/>
</dbReference>
<dbReference type="EC" id="1.1.1.291" evidence="7"/>
<feature type="domain" description="3-hydroxyisobutyrate dehydrogenase-like NAD-binding" evidence="6">
    <location>
        <begin position="164"/>
        <end position="285"/>
    </location>
</feature>
<dbReference type="PANTHER" id="PTHR22981">
    <property type="entry name" value="3-HYDROXYISOBUTYRATE DEHYDROGENASE-RELATED"/>
    <property type="match status" value="1"/>
</dbReference>
<feature type="domain" description="6-phosphogluconate dehydrogenase NADP-binding" evidence="5">
    <location>
        <begin position="2"/>
        <end position="161"/>
    </location>
</feature>
<dbReference type="Gene3D" id="3.40.50.720">
    <property type="entry name" value="NAD(P)-binding Rossmann-like Domain"/>
    <property type="match status" value="1"/>
</dbReference>
<dbReference type="InterPro" id="IPR002204">
    <property type="entry name" value="3-OH-isobutyrate_DH-rel_CS"/>
</dbReference>
<evidence type="ECO:0000259" key="6">
    <source>
        <dbReference type="Pfam" id="PF14833"/>
    </source>
</evidence>
<dbReference type="SUPFAM" id="SSF48179">
    <property type="entry name" value="6-phosphogluconate dehydrogenase C-terminal domain-like"/>
    <property type="match status" value="1"/>
</dbReference>
<dbReference type="STRING" id="1121326.CLMAG_39470"/>
<dbReference type="Pfam" id="PF03446">
    <property type="entry name" value="NAD_binding_2"/>
    <property type="match status" value="1"/>
</dbReference>
<evidence type="ECO:0000313" key="8">
    <source>
        <dbReference type="Proteomes" id="UP000076603"/>
    </source>
</evidence>
<dbReference type="GO" id="GO:0050661">
    <property type="term" value="F:NADP binding"/>
    <property type="evidence" value="ECO:0007669"/>
    <property type="project" value="InterPro"/>
</dbReference>
<dbReference type="SUPFAM" id="SSF51735">
    <property type="entry name" value="NAD(P)-binding Rossmann-fold domains"/>
    <property type="match status" value="1"/>
</dbReference>
<comment type="caution">
    <text evidence="7">The sequence shown here is derived from an EMBL/GenBank/DDBJ whole genome shotgun (WGS) entry which is preliminary data.</text>
</comment>
<evidence type="ECO:0000256" key="4">
    <source>
        <dbReference type="PIRSR" id="PIRSR000103-1"/>
    </source>
</evidence>
<dbReference type="InterPro" id="IPR008927">
    <property type="entry name" value="6-PGluconate_DH-like_C_sf"/>
</dbReference>
<dbReference type="PIRSF" id="PIRSF000103">
    <property type="entry name" value="HIBADH"/>
    <property type="match status" value="1"/>
</dbReference>
<dbReference type="AlphaFoldDB" id="A0A161X9X0"/>
<keyword evidence="8" id="KW-1185">Reference proteome</keyword>
<evidence type="ECO:0000256" key="1">
    <source>
        <dbReference type="ARBA" id="ARBA00009080"/>
    </source>
</evidence>
<dbReference type="OrthoDB" id="9786703at2"/>
<dbReference type="GO" id="GO:0016054">
    <property type="term" value="P:organic acid catabolic process"/>
    <property type="evidence" value="ECO:0007669"/>
    <property type="project" value="UniProtKB-ARBA"/>
</dbReference>
<sequence length="291" mass="31551">MKIGFIGLGVMGRNMANNILKSGHELKVYNRSTKIVKEFEKKGALIGKNPAEVAEECNIIMTSLPNSEIVKNVILGENGVLQGAKAGTVIIDLSSITPKAIKEIAEESEKKGVEVVDAPVSGGSVGAEKGTLTIMAGCKKEVFDKVMSILKCIGEKIYHVGNVGAGDTVKLVNNLLLGANMVAVCEALTLGTKAGLDPEILYEVMSKSSGNSYALTSKYKKFIHERNFDPGFMVDLQYKDLQLAVDTARDLQLPLFMGNLTQQMYEMARSEGLGKEDISSIIKIYEKWLNI</sequence>
<evidence type="ECO:0000259" key="5">
    <source>
        <dbReference type="Pfam" id="PF03446"/>
    </source>
</evidence>
<dbReference type="InterPro" id="IPR036291">
    <property type="entry name" value="NAD(P)-bd_dom_sf"/>
</dbReference>
<dbReference type="InterPro" id="IPR013328">
    <property type="entry name" value="6PGD_dom2"/>
</dbReference>
<dbReference type="InterPro" id="IPR006115">
    <property type="entry name" value="6PGDH_NADP-bd"/>
</dbReference>
<keyword evidence="2 7" id="KW-0560">Oxidoreductase</keyword>
<name>A0A161X9X0_9CLOT</name>
<dbReference type="GO" id="GO:0051287">
    <property type="term" value="F:NAD binding"/>
    <property type="evidence" value="ECO:0007669"/>
    <property type="project" value="InterPro"/>
</dbReference>
<evidence type="ECO:0000256" key="2">
    <source>
        <dbReference type="ARBA" id="ARBA00023002"/>
    </source>
</evidence>
<dbReference type="InterPro" id="IPR015815">
    <property type="entry name" value="HIBADH-related"/>
</dbReference>
<dbReference type="Proteomes" id="UP000076603">
    <property type="component" value="Unassembled WGS sequence"/>
</dbReference>
<dbReference type="RefSeq" id="WP_066626205.1">
    <property type="nucleotide sequence ID" value="NZ_FQXL01000032.1"/>
</dbReference>
<accession>A0A161X9X0</accession>
<organism evidence="7 8">
    <name type="scientific">Clostridium magnum DSM 2767</name>
    <dbReference type="NCBI Taxonomy" id="1121326"/>
    <lineage>
        <taxon>Bacteria</taxon>
        <taxon>Bacillati</taxon>
        <taxon>Bacillota</taxon>
        <taxon>Clostridia</taxon>
        <taxon>Eubacteriales</taxon>
        <taxon>Clostridiaceae</taxon>
        <taxon>Clostridium</taxon>
    </lineage>
</organism>
<evidence type="ECO:0000313" key="7">
    <source>
        <dbReference type="EMBL" id="KZL91036.1"/>
    </source>
</evidence>
<feature type="active site" evidence="4">
    <location>
        <position position="170"/>
    </location>
</feature>
<comment type="similarity">
    <text evidence="1">Belongs to the HIBADH-related family.</text>
</comment>
<dbReference type="Pfam" id="PF14833">
    <property type="entry name" value="NAD_binding_11"/>
    <property type="match status" value="1"/>
</dbReference>
<dbReference type="PROSITE" id="PS00895">
    <property type="entry name" value="3_HYDROXYISOBUT_DH"/>
    <property type="match status" value="1"/>
</dbReference>
<dbReference type="PANTHER" id="PTHR22981:SF7">
    <property type="entry name" value="3-HYDROXYISOBUTYRATE DEHYDROGENASE, MITOCHONDRIAL"/>
    <property type="match status" value="1"/>
</dbReference>
<dbReference type="GO" id="GO:0043718">
    <property type="term" value="F:2-hydroxymethylglutarate dehydrogenase activity"/>
    <property type="evidence" value="ECO:0007669"/>
    <property type="project" value="UniProtKB-EC"/>
</dbReference>
<dbReference type="EMBL" id="LWAE01000004">
    <property type="protein sequence ID" value="KZL91036.1"/>
    <property type="molecule type" value="Genomic_DNA"/>
</dbReference>